<sequence>MGRTSNTNTEMQITAKRRDVEWLRRRAGAFKSAQGCVGCTCMHVGVLVLISDWQTAREDAAPRHPHTVVLPSCACPARQPPPRPSH</sequence>
<reference evidence="1 2" key="1">
    <citation type="journal article" date="2016" name="Mol. Biol. Evol.">
        <title>Comparative Genomics of Early-Diverging Mushroom-Forming Fungi Provides Insights into the Origins of Lignocellulose Decay Capabilities.</title>
        <authorList>
            <person name="Nagy L.G."/>
            <person name="Riley R."/>
            <person name="Tritt A."/>
            <person name="Adam C."/>
            <person name="Daum C."/>
            <person name="Floudas D."/>
            <person name="Sun H."/>
            <person name="Yadav J.S."/>
            <person name="Pangilinan J."/>
            <person name="Larsson K.H."/>
            <person name="Matsuura K."/>
            <person name="Barry K."/>
            <person name="Labutti K."/>
            <person name="Kuo R."/>
            <person name="Ohm R.A."/>
            <person name="Bhattacharya S.S."/>
            <person name="Shirouzu T."/>
            <person name="Yoshinaga Y."/>
            <person name="Martin F.M."/>
            <person name="Grigoriev I.V."/>
            <person name="Hibbett D.S."/>
        </authorList>
    </citation>
    <scope>NUCLEOTIDE SEQUENCE [LARGE SCALE GENOMIC DNA]</scope>
    <source>
        <strain evidence="1 2">HHB12733</strain>
    </source>
</reference>
<dbReference type="AlphaFoldDB" id="A0A165DNY0"/>
<evidence type="ECO:0000313" key="2">
    <source>
        <dbReference type="Proteomes" id="UP000076842"/>
    </source>
</evidence>
<organism evidence="1 2">
    <name type="scientific">Calocera cornea HHB12733</name>
    <dbReference type="NCBI Taxonomy" id="1353952"/>
    <lineage>
        <taxon>Eukaryota</taxon>
        <taxon>Fungi</taxon>
        <taxon>Dikarya</taxon>
        <taxon>Basidiomycota</taxon>
        <taxon>Agaricomycotina</taxon>
        <taxon>Dacrymycetes</taxon>
        <taxon>Dacrymycetales</taxon>
        <taxon>Dacrymycetaceae</taxon>
        <taxon>Calocera</taxon>
    </lineage>
</organism>
<dbReference type="InParanoid" id="A0A165DNY0"/>
<dbReference type="Proteomes" id="UP000076842">
    <property type="component" value="Unassembled WGS sequence"/>
</dbReference>
<keyword evidence="2" id="KW-1185">Reference proteome</keyword>
<evidence type="ECO:0000313" key="1">
    <source>
        <dbReference type="EMBL" id="KZT53212.1"/>
    </source>
</evidence>
<accession>A0A165DNY0</accession>
<proteinExistence type="predicted"/>
<protein>
    <submittedName>
        <fullName evidence="1">Uncharacterized protein</fullName>
    </submittedName>
</protein>
<dbReference type="EMBL" id="KV424043">
    <property type="protein sequence ID" value="KZT53212.1"/>
    <property type="molecule type" value="Genomic_DNA"/>
</dbReference>
<gene>
    <name evidence="1" type="ORF">CALCODRAFT_501354</name>
</gene>
<name>A0A165DNY0_9BASI</name>